<accession>A0A2C8YFF0</accession>
<dbReference type="RefSeq" id="WP_097059461.1">
    <property type="nucleotide sequence ID" value="NZ_BMLC01000002.1"/>
</dbReference>
<dbReference type="GO" id="GO:0005829">
    <property type="term" value="C:cytosol"/>
    <property type="evidence" value="ECO:0007669"/>
    <property type="project" value="TreeGrafter"/>
</dbReference>
<dbReference type="PANTHER" id="PTHR46797">
    <property type="entry name" value="HTH-TYPE TRANSCRIPTIONAL REGULATOR"/>
    <property type="match status" value="1"/>
</dbReference>
<evidence type="ECO:0000259" key="2">
    <source>
        <dbReference type="PROSITE" id="PS50943"/>
    </source>
</evidence>
<dbReference type="OrthoDB" id="513181at2"/>
<dbReference type="InterPro" id="IPR011051">
    <property type="entry name" value="RmlC_Cupin_sf"/>
</dbReference>
<dbReference type="PROSITE" id="PS50943">
    <property type="entry name" value="HTH_CROC1"/>
    <property type="match status" value="1"/>
</dbReference>
<dbReference type="Proteomes" id="UP000219440">
    <property type="component" value="Unassembled WGS sequence"/>
</dbReference>
<dbReference type="SUPFAM" id="SSF47413">
    <property type="entry name" value="lambda repressor-like DNA-binding domains"/>
    <property type="match status" value="1"/>
</dbReference>
<dbReference type="Pfam" id="PF07883">
    <property type="entry name" value="Cupin_2"/>
    <property type="match status" value="1"/>
</dbReference>
<feature type="domain" description="HTH cro/C1-type" evidence="2">
    <location>
        <begin position="19"/>
        <end position="73"/>
    </location>
</feature>
<dbReference type="EMBL" id="OCST01000001">
    <property type="protein sequence ID" value="SOE49071.1"/>
    <property type="molecule type" value="Genomic_DNA"/>
</dbReference>
<dbReference type="Gene3D" id="1.10.260.40">
    <property type="entry name" value="lambda repressor-like DNA-binding domains"/>
    <property type="match status" value="1"/>
</dbReference>
<protein>
    <submittedName>
        <fullName evidence="3">Transcriptional regulator, XRE family with cupin sensor</fullName>
    </submittedName>
</protein>
<dbReference type="InterPro" id="IPR010982">
    <property type="entry name" value="Lambda_DNA-bd_dom_sf"/>
</dbReference>
<proteinExistence type="predicted"/>
<sequence length="225" mass="24611">MLDIRQGALIQMDNLGSRLKDIRLKSGMTLRELARQAEVSPSFISQIENGKSQPSVATLYAFAQLLNVSVDDLFESRPAVADVSAAVFDADSMTRGDLRNPSDAWQPSEYANRVSVVHPAHRSHLDMAAGVEWERLAATPERSVNFMKISYAPGAASTDGGEMLSHEGYEYGFVTQGTLDVSIGDETFTLHPEESLGFDSSIPHSFRNAGTEIMTGVWFVHGKCQ</sequence>
<gene>
    <name evidence="3" type="ORF">SAMN06296378_0296</name>
</gene>
<evidence type="ECO:0000313" key="3">
    <source>
        <dbReference type="EMBL" id="SOE49071.1"/>
    </source>
</evidence>
<dbReference type="InterPro" id="IPR050807">
    <property type="entry name" value="TransReg_Diox_bact_type"/>
</dbReference>
<evidence type="ECO:0000256" key="1">
    <source>
        <dbReference type="ARBA" id="ARBA00023125"/>
    </source>
</evidence>
<keyword evidence="4" id="KW-1185">Reference proteome</keyword>
<organism evidence="3 4">
    <name type="scientific">Salinibacterium xinjiangense</name>
    <dbReference type="NCBI Taxonomy" id="386302"/>
    <lineage>
        <taxon>Bacteria</taxon>
        <taxon>Bacillati</taxon>
        <taxon>Actinomycetota</taxon>
        <taxon>Actinomycetes</taxon>
        <taxon>Micrococcales</taxon>
        <taxon>Microbacteriaceae</taxon>
        <taxon>Salinibacterium</taxon>
    </lineage>
</organism>
<dbReference type="SUPFAM" id="SSF51182">
    <property type="entry name" value="RmlC-like cupins"/>
    <property type="match status" value="1"/>
</dbReference>
<name>A0A2C8YFF0_9MICO</name>
<dbReference type="PANTHER" id="PTHR46797:SF1">
    <property type="entry name" value="METHYLPHOSPHONATE SYNTHASE"/>
    <property type="match status" value="1"/>
</dbReference>
<dbReference type="GO" id="GO:0003677">
    <property type="term" value="F:DNA binding"/>
    <property type="evidence" value="ECO:0007669"/>
    <property type="project" value="UniProtKB-KW"/>
</dbReference>
<dbReference type="GO" id="GO:0003700">
    <property type="term" value="F:DNA-binding transcription factor activity"/>
    <property type="evidence" value="ECO:0007669"/>
    <property type="project" value="TreeGrafter"/>
</dbReference>
<dbReference type="InterPro" id="IPR001387">
    <property type="entry name" value="Cro/C1-type_HTH"/>
</dbReference>
<dbReference type="CDD" id="cd00093">
    <property type="entry name" value="HTH_XRE"/>
    <property type="match status" value="1"/>
</dbReference>
<dbReference type="AlphaFoldDB" id="A0A2C8YFF0"/>
<dbReference type="CDD" id="cd02209">
    <property type="entry name" value="cupin_XRE_C"/>
    <property type="match status" value="1"/>
</dbReference>
<dbReference type="InterPro" id="IPR013096">
    <property type="entry name" value="Cupin_2"/>
</dbReference>
<dbReference type="InterPro" id="IPR014710">
    <property type="entry name" value="RmlC-like_jellyroll"/>
</dbReference>
<reference evidence="3 4" key="1">
    <citation type="submission" date="2017-09" db="EMBL/GenBank/DDBJ databases">
        <authorList>
            <person name="Ehlers B."/>
            <person name="Leendertz F.H."/>
        </authorList>
    </citation>
    <scope>NUCLEOTIDE SEQUENCE [LARGE SCALE GENOMIC DNA]</scope>
    <source>
        <strain evidence="3 4">CGMCC 1.05381</strain>
    </source>
</reference>
<evidence type="ECO:0000313" key="4">
    <source>
        <dbReference type="Proteomes" id="UP000219440"/>
    </source>
</evidence>
<dbReference type="Gene3D" id="2.60.120.10">
    <property type="entry name" value="Jelly Rolls"/>
    <property type="match status" value="1"/>
</dbReference>
<keyword evidence="1" id="KW-0238">DNA-binding</keyword>
<dbReference type="Pfam" id="PF01381">
    <property type="entry name" value="HTH_3"/>
    <property type="match status" value="1"/>
</dbReference>
<dbReference type="SMART" id="SM00530">
    <property type="entry name" value="HTH_XRE"/>
    <property type="match status" value="1"/>
</dbReference>